<evidence type="ECO:0000313" key="2">
    <source>
        <dbReference type="EMBL" id="TFY71638.1"/>
    </source>
</evidence>
<proteinExistence type="predicted"/>
<feature type="compositionally biased region" description="Polar residues" evidence="1">
    <location>
        <begin position="96"/>
        <end position="112"/>
    </location>
</feature>
<organism evidence="2 3">
    <name type="scientific">Dentipellis fragilis</name>
    <dbReference type="NCBI Taxonomy" id="205917"/>
    <lineage>
        <taxon>Eukaryota</taxon>
        <taxon>Fungi</taxon>
        <taxon>Dikarya</taxon>
        <taxon>Basidiomycota</taxon>
        <taxon>Agaricomycotina</taxon>
        <taxon>Agaricomycetes</taxon>
        <taxon>Russulales</taxon>
        <taxon>Hericiaceae</taxon>
        <taxon>Dentipellis</taxon>
    </lineage>
</organism>
<dbReference type="AlphaFoldDB" id="A0A4Y9ZD00"/>
<accession>A0A4Y9ZD00</accession>
<dbReference type="EMBL" id="SEOQ01000043">
    <property type="protein sequence ID" value="TFY71638.1"/>
    <property type="molecule type" value="Genomic_DNA"/>
</dbReference>
<feature type="compositionally biased region" description="Low complexity" evidence="1">
    <location>
        <begin position="68"/>
        <end position="85"/>
    </location>
</feature>
<feature type="region of interest" description="Disordered" evidence="1">
    <location>
        <begin position="31"/>
        <end position="137"/>
    </location>
</feature>
<feature type="compositionally biased region" description="Polar residues" evidence="1">
    <location>
        <begin position="54"/>
        <end position="64"/>
    </location>
</feature>
<evidence type="ECO:0000256" key="1">
    <source>
        <dbReference type="SAM" id="MobiDB-lite"/>
    </source>
</evidence>
<sequence>MATQEHDGAWHAARFPQACQLTAVYQETLDTEVEDARKDSKSVRQRTPVAVSTKEGTSSSSGLKLQTEPSSEMSGPPSPASGKPAYFKAWTEHARLSQNLGGQASQSPQSEGNAPASGEFGEQLDQDSASNTPDTATFRGRHSIYLLAQHDAGSPNESMLALPYGTSRSNSLESFTSFASGAEQTYDSDQSMLEDGR</sequence>
<comment type="caution">
    <text evidence="2">The sequence shown here is derived from an EMBL/GenBank/DDBJ whole genome shotgun (WGS) entry which is preliminary data.</text>
</comment>
<keyword evidence="3" id="KW-1185">Reference proteome</keyword>
<name>A0A4Y9ZD00_9AGAM</name>
<protein>
    <submittedName>
        <fullName evidence="2">Uncharacterized protein</fullName>
    </submittedName>
</protein>
<gene>
    <name evidence="2" type="ORF">EVG20_g1368</name>
</gene>
<reference evidence="2 3" key="1">
    <citation type="submission" date="2019-02" db="EMBL/GenBank/DDBJ databases">
        <title>Genome sequencing of the rare red list fungi Dentipellis fragilis.</title>
        <authorList>
            <person name="Buettner E."/>
            <person name="Kellner H."/>
        </authorList>
    </citation>
    <scope>NUCLEOTIDE SEQUENCE [LARGE SCALE GENOMIC DNA]</scope>
    <source>
        <strain evidence="2 3">DSM 105465</strain>
    </source>
</reference>
<feature type="region of interest" description="Disordered" evidence="1">
    <location>
        <begin position="149"/>
        <end position="169"/>
    </location>
</feature>
<dbReference type="Proteomes" id="UP000298327">
    <property type="component" value="Unassembled WGS sequence"/>
</dbReference>
<dbReference type="OrthoDB" id="3268238at2759"/>
<evidence type="ECO:0000313" key="3">
    <source>
        <dbReference type="Proteomes" id="UP000298327"/>
    </source>
</evidence>
<feature type="compositionally biased region" description="Polar residues" evidence="1">
    <location>
        <begin position="126"/>
        <end position="135"/>
    </location>
</feature>